<proteinExistence type="predicted"/>
<dbReference type="OrthoDB" id="2067810at2"/>
<evidence type="ECO:0000256" key="1">
    <source>
        <dbReference type="SAM" id="Phobius"/>
    </source>
</evidence>
<organism evidence="2 3">
    <name type="scientific">Gordonibacter pamelaeae</name>
    <dbReference type="NCBI Taxonomy" id="471189"/>
    <lineage>
        <taxon>Bacteria</taxon>
        <taxon>Bacillati</taxon>
        <taxon>Actinomycetota</taxon>
        <taxon>Coriobacteriia</taxon>
        <taxon>Eggerthellales</taxon>
        <taxon>Eggerthellaceae</taxon>
        <taxon>Gordonibacter</taxon>
    </lineage>
</organism>
<keyword evidence="1" id="KW-1133">Transmembrane helix</keyword>
<reference evidence="2 3" key="1">
    <citation type="journal article" date="2018" name="Elife">
        <title>Discovery and characterization of a prevalent human gut bacterial enzyme sufficient for the inactivation of a family of plant toxins.</title>
        <authorList>
            <person name="Koppel N."/>
            <person name="Bisanz J.E."/>
            <person name="Pandelia M.E."/>
            <person name="Turnbaugh P.J."/>
            <person name="Balskus E.P."/>
        </authorList>
    </citation>
    <scope>NUCLEOTIDE SEQUENCE [LARGE SCALE GENOMIC DNA]</scope>
    <source>
        <strain evidence="2 3">3C</strain>
    </source>
</reference>
<comment type="caution">
    <text evidence="2">The sequence shown here is derived from an EMBL/GenBank/DDBJ whole genome shotgun (WGS) entry which is preliminary data.</text>
</comment>
<dbReference type="InterPro" id="IPR024414">
    <property type="entry name" value="Uncharacterised_PrgI"/>
</dbReference>
<sequence>MLSVAVHKDIGEYTEKVVGKLSARTLACTAGGLASSVATAAALNLALGVPVDAATLPVMAASMPFWLMGFWRPKGLTAERYLAMLARHALSDGVLVYSTGSRPWDAAGGIACRRVDRRARRKSRRKGAEKRGRKE</sequence>
<feature type="transmembrane region" description="Helical" evidence="1">
    <location>
        <begin position="26"/>
        <end position="47"/>
    </location>
</feature>
<dbReference type="EMBL" id="PPTS01000011">
    <property type="protein sequence ID" value="RDB61859.1"/>
    <property type="molecule type" value="Genomic_DNA"/>
</dbReference>
<keyword evidence="3" id="KW-1185">Reference proteome</keyword>
<feature type="transmembrane region" description="Helical" evidence="1">
    <location>
        <begin position="53"/>
        <end position="71"/>
    </location>
</feature>
<accession>A0A369LT83</accession>
<keyword evidence="1" id="KW-0812">Transmembrane</keyword>
<evidence type="ECO:0000313" key="3">
    <source>
        <dbReference type="Proteomes" id="UP000254000"/>
    </source>
</evidence>
<name>A0A369LT83_9ACTN</name>
<dbReference type="Pfam" id="PF12666">
    <property type="entry name" value="PrgI"/>
    <property type="match status" value="1"/>
</dbReference>
<dbReference type="AlphaFoldDB" id="A0A369LT83"/>
<dbReference type="RefSeq" id="WP_015539327.1">
    <property type="nucleotide sequence ID" value="NZ_CABMMS010000011.1"/>
</dbReference>
<gene>
    <name evidence="2" type="ORF">C1877_14160</name>
</gene>
<protein>
    <submittedName>
        <fullName evidence="2">PrgI family protein</fullName>
    </submittedName>
</protein>
<evidence type="ECO:0000313" key="2">
    <source>
        <dbReference type="EMBL" id="RDB61859.1"/>
    </source>
</evidence>
<keyword evidence="1" id="KW-0472">Membrane</keyword>
<dbReference type="Proteomes" id="UP000254000">
    <property type="component" value="Unassembled WGS sequence"/>
</dbReference>
<dbReference type="GeneID" id="78360838"/>